<organism evidence="2 3">
    <name type="scientific">Listeria rustica</name>
    <dbReference type="NCBI Taxonomy" id="2713503"/>
    <lineage>
        <taxon>Bacteria</taxon>
        <taxon>Bacillati</taxon>
        <taxon>Bacillota</taxon>
        <taxon>Bacilli</taxon>
        <taxon>Bacillales</taxon>
        <taxon>Listeriaceae</taxon>
        <taxon>Listeria</taxon>
    </lineage>
</organism>
<dbReference type="EMBL" id="JABJVM010000003">
    <property type="protein sequence ID" value="MBA3925678.1"/>
    <property type="molecule type" value="Genomic_DNA"/>
</dbReference>
<evidence type="ECO:0000259" key="1">
    <source>
        <dbReference type="Pfam" id="PF12680"/>
    </source>
</evidence>
<dbReference type="Pfam" id="PF12680">
    <property type="entry name" value="SnoaL_2"/>
    <property type="match status" value="1"/>
</dbReference>
<dbReference type="InterPro" id="IPR037401">
    <property type="entry name" value="SnoaL-like"/>
</dbReference>
<dbReference type="Gene3D" id="3.10.450.50">
    <property type="match status" value="1"/>
</dbReference>
<evidence type="ECO:0000313" key="3">
    <source>
        <dbReference type="Proteomes" id="UP000548787"/>
    </source>
</evidence>
<gene>
    <name evidence="2" type="ORF">HPK16_04910</name>
</gene>
<dbReference type="RefSeq" id="WP_181675889.1">
    <property type="nucleotide sequence ID" value="NZ_JABJVM010000003.1"/>
</dbReference>
<comment type="caution">
    <text evidence="2">The sequence shown here is derived from an EMBL/GenBank/DDBJ whole genome shotgun (WGS) entry which is preliminary data.</text>
</comment>
<evidence type="ECO:0000313" key="2">
    <source>
        <dbReference type="EMBL" id="MBA3925678.1"/>
    </source>
</evidence>
<dbReference type="InterPro" id="IPR032710">
    <property type="entry name" value="NTF2-like_dom_sf"/>
</dbReference>
<accession>A0A7W1T548</accession>
<protein>
    <submittedName>
        <fullName evidence="2">Nuclear transport factor 2 family protein</fullName>
    </submittedName>
</protein>
<dbReference type="SUPFAM" id="SSF54427">
    <property type="entry name" value="NTF2-like"/>
    <property type="match status" value="1"/>
</dbReference>
<reference evidence="2 3" key="1">
    <citation type="submission" date="2020-05" db="EMBL/GenBank/DDBJ databases">
        <authorList>
            <person name="Carlin C.R."/>
        </authorList>
    </citation>
    <scope>NUCLEOTIDE SEQUENCE [LARGE SCALE GENOMIC DNA]</scope>
    <source>
        <strain evidence="2 3">FSL W9-0585</strain>
    </source>
</reference>
<name>A0A7W1T548_9LIST</name>
<dbReference type="Proteomes" id="UP000548787">
    <property type="component" value="Unassembled WGS sequence"/>
</dbReference>
<reference evidence="2 3" key="2">
    <citation type="submission" date="2020-08" db="EMBL/GenBank/DDBJ databases">
        <title>Listeria ohnekaius sp. nov. and Listeria portnoyii sp. nov. isolated from non-agricultural and natural environments.</title>
        <authorList>
            <person name="Weller D."/>
            <person name="Belias A.M."/>
            <person name="Liao J."/>
            <person name="Guo S."/>
            <person name="Orsi R.H."/>
            <person name="Wiedmann M."/>
        </authorList>
    </citation>
    <scope>NUCLEOTIDE SEQUENCE [LARGE SCALE GENOMIC DNA]</scope>
    <source>
        <strain evidence="2 3">FSL W9-0585</strain>
    </source>
</reference>
<keyword evidence="3" id="KW-1185">Reference proteome</keyword>
<proteinExistence type="predicted"/>
<feature type="domain" description="SnoaL-like" evidence="1">
    <location>
        <begin position="11"/>
        <end position="114"/>
    </location>
</feature>
<sequence length="130" mass="14411">MNKDAMSVFNAYNEALIQGDFEGVFETMADDIIWHQPGNSPLSGVIVGKQALGQHLGKFAEKSNGTFKVITNWVSSNDCFVAANVTFVAEHSNGDKLDMNGMDLFKIENGQIQEVWLFSSEQAIEDVFWS</sequence>
<dbReference type="AlphaFoldDB" id="A0A7W1T548"/>